<dbReference type="GO" id="GO:0000976">
    <property type="term" value="F:transcription cis-regulatory region binding"/>
    <property type="evidence" value="ECO:0007669"/>
    <property type="project" value="TreeGrafter"/>
</dbReference>
<gene>
    <name evidence="3" type="ORF">UFOPK3564_01846</name>
</gene>
<keyword evidence="1" id="KW-0238">DNA-binding</keyword>
<dbReference type="PANTHER" id="PTHR30055">
    <property type="entry name" value="HTH-TYPE TRANSCRIPTIONAL REGULATOR RUTR"/>
    <property type="match status" value="1"/>
</dbReference>
<accession>A0A6J7HW74</accession>
<sequence length="213" mass="23685">MAPTPRRTDATPKRERIRQDVLRAMEELLTEGETYADMGVERLAGRAGISRTSFYFYFRDKREVLELLTAVVADELYAAADIWWSGTGVSHDALRTSIEDVSALFVQHGPLLRAIVEVGTYEREVAEHWRALIGRFVDATEGRILREQAAGAAPPFAARATAFALVWGVERALYEQFVQGEVFEPAELVEAISAMWLRAIYGLVDPAPVVDAG</sequence>
<protein>
    <submittedName>
        <fullName evidence="3">Unannotated protein</fullName>
    </submittedName>
</protein>
<dbReference type="SUPFAM" id="SSF46689">
    <property type="entry name" value="Homeodomain-like"/>
    <property type="match status" value="1"/>
</dbReference>
<dbReference type="PROSITE" id="PS50977">
    <property type="entry name" value="HTH_TETR_2"/>
    <property type="match status" value="1"/>
</dbReference>
<dbReference type="AlphaFoldDB" id="A0A6J7HW74"/>
<organism evidence="3">
    <name type="scientific">freshwater metagenome</name>
    <dbReference type="NCBI Taxonomy" id="449393"/>
    <lineage>
        <taxon>unclassified sequences</taxon>
        <taxon>metagenomes</taxon>
        <taxon>ecological metagenomes</taxon>
    </lineage>
</organism>
<dbReference type="InterPro" id="IPR050109">
    <property type="entry name" value="HTH-type_TetR-like_transc_reg"/>
</dbReference>
<dbReference type="Gene3D" id="1.10.357.10">
    <property type="entry name" value="Tetracycline Repressor, domain 2"/>
    <property type="match status" value="1"/>
</dbReference>
<name>A0A6J7HW74_9ZZZZ</name>
<dbReference type="InterPro" id="IPR001647">
    <property type="entry name" value="HTH_TetR"/>
</dbReference>
<dbReference type="GO" id="GO:0003700">
    <property type="term" value="F:DNA-binding transcription factor activity"/>
    <property type="evidence" value="ECO:0007669"/>
    <property type="project" value="TreeGrafter"/>
</dbReference>
<dbReference type="InterPro" id="IPR036271">
    <property type="entry name" value="Tet_transcr_reg_TetR-rel_C_sf"/>
</dbReference>
<evidence type="ECO:0000313" key="3">
    <source>
        <dbReference type="EMBL" id="CAB4921235.1"/>
    </source>
</evidence>
<dbReference type="Pfam" id="PF21313">
    <property type="entry name" value="EthR_C"/>
    <property type="match status" value="1"/>
</dbReference>
<dbReference type="SUPFAM" id="SSF48498">
    <property type="entry name" value="Tetracyclin repressor-like, C-terminal domain"/>
    <property type="match status" value="1"/>
</dbReference>
<dbReference type="InterPro" id="IPR049397">
    <property type="entry name" value="EthR_C"/>
</dbReference>
<evidence type="ECO:0000256" key="1">
    <source>
        <dbReference type="ARBA" id="ARBA00023125"/>
    </source>
</evidence>
<proteinExistence type="predicted"/>
<dbReference type="InterPro" id="IPR009057">
    <property type="entry name" value="Homeodomain-like_sf"/>
</dbReference>
<dbReference type="PANTHER" id="PTHR30055:SF184">
    <property type="entry name" value="HTH-TYPE TRANSCRIPTIONAL REGULATOR ETHR"/>
    <property type="match status" value="1"/>
</dbReference>
<dbReference type="Gene3D" id="1.10.10.60">
    <property type="entry name" value="Homeodomain-like"/>
    <property type="match status" value="1"/>
</dbReference>
<evidence type="ECO:0000259" key="2">
    <source>
        <dbReference type="PROSITE" id="PS50977"/>
    </source>
</evidence>
<dbReference type="Pfam" id="PF00440">
    <property type="entry name" value="TetR_N"/>
    <property type="match status" value="1"/>
</dbReference>
<reference evidence="3" key="1">
    <citation type="submission" date="2020-05" db="EMBL/GenBank/DDBJ databases">
        <authorList>
            <person name="Chiriac C."/>
            <person name="Salcher M."/>
            <person name="Ghai R."/>
            <person name="Kavagutti S V."/>
        </authorList>
    </citation>
    <scope>NUCLEOTIDE SEQUENCE</scope>
</reference>
<feature type="domain" description="HTH tetR-type" evidence="2">
    <location>
        <begin position="15"/>
        <end position="76"/>
    </location>
</feature>
<dbReference type="EMBL" id="CAFBMK010000107">
    <property type="protein sequence ID" value="CAB4921235.1"/>
    <property type="molecule type" value="Genomic_DNA"/>
</dbReference>